<dbReference type="InterPro" id="IPR032675">
    <property type="entry name" value="LRR_dom_sf"/>
</dbReference>
<dbReference type="PROSITE" id="PS50104">
    <property type="entry name" value="TIR"/>
    <property type="match status" value="1"/>
</dbReference>
<keyword evidence="3" id="KW-0433">Leucine-rich repeat</keyword>
<dbReference type="SUPFAM" id="SSF52058">
    <property type="entry name" value="L domain-like"/>
    <property type="match status" value="2"/>
</dbReference>
<evidence type="ECO:0000256" key="4">
    <source>
        <dbReference type="ARBA" id="ARBA00022692"/>
    </source>
</evidence>
<dbReference type="Gene3D" id="3.40.50.10140">
    <property type="entry name" value="Toll/interleukin-1 receptor homology (TIR) domain"/>
    <property type="match status" value="1"/>
</dbReference>
<accession>A0ABD0LQD1</accession>
<evidence type="ECO:0000256" key="8">
    <source>
        <dbReference type="ARBA" id="ARBA00023136"/>
    </source>
</evidence>
<dbReference type="PROSITE" id="PS51450">
    <property type="entry name" value="LRR"/>
    <property type="match status" value="2"/>
</dbReference>
<keyword evidence="7 11" id="KW-1133">Transmembrane helix</keyword>
<keyword evidence="6" id="KW-0677">Repeat</keyword>
<evidence type="ECO:0000256" key="7">
    <source>
        <dbReference type="ARBA" id="ARBA00022989"/>
    </source>
</evidence>
<comment type="subcellular location">
    <subcellularLocation>
        <location evidence="1">Membrane</location>
        <topology evidence="1">Single-pass type I membrane protein</topology>
    </subcellularLocation>
</comment>
<comment type="similarity">
    <text evidence="2">Belongs to the Toll-like receptor family.</text>
</comment>
<dbReference type="SMART" id="SM00369">
    <property type="entry name" value="LRR_TYP"/>
    <property type="match status" value="7"/>
</dbReference>
<evidence type="ECO:0000256" key="2">
    <source>
        <dbReference type="ARBA" id="ARBA00009634"/>
    </source>
</evidence>
<dbReference type="InterPro" id="IPR001611">
    <property type="entry name" value="Leu-rich_rpt"/>
</dbReference>
<dbReference type="Pfam" id="PF13676">
    <property type="entry name" value="TIR_2"/>
    <property type="match status" value="1"/>
</dbReference>
<keyword evidence="8 11" id="KW-0472">Membrane</keyword>
<feature type="domain" description="TIR" evidence="13">
    <location>
        <begin position="713"/>
        <end position="856"/>
    </location>
</feature>
<name>A0ABD0LQD1_9CAEN</name>
<dbReference type="PANTHER" id="PTHR24365">
    <property type="entry name" value="TOLL-LIKE RECEPTOR"/>
    <property type="match status" value="1"/>
</dbReference>
<comment type="caution">
    <text evidence="14">The sequence shown here is derived from an EMBL/GenBank/DDBJ whole genome shotgun (WGS) entry which is preliminary data.</text>
</comment>
<dbReference type="InterPro" id="IPR017241">
    <property type="entry name" value="Toll-like_receptor"/>
</dbReference>
<feature type="chain" id="PRO_5044847878" description="TIR domain-containing protein" evidence="12">
    <location>
        <begin position="23"/>
        <end position="865"/>
    </location>
</feature>
<dbReference type="Pfam" id="PF00560">
    <property type="entry name" value="LRR_1"/>
    <property type="match status" value="1"/>
</dbReference>
<gene>
    <name evidence="14" type="ORF">BaRGS_00007131</name>
</gene>
<dbReference type="InterPro" id="IPR035897">
    <property type="entry name" value="Toll_tir_struct_dom_sf"/>
</dbReference>
<evidence type="ECO:0000313" key="15">
    <source>
        <dbReference type="Proteomes" id="UP001519460"/>
    </source>
</evidence>
<evidence type="ECO:0000256" key="10">
    <source>
        <dbReference type="ARBA" id="ARBA00023180"/>
    </source>
</evidence>
<dbReference type="PANTHER" id="PTHR24365:SF541">
    <property type="entry name" value="PROTEIN TOLL-RELATED"/>
    <property type="match status" value="1"/>
</dbReference>
<keyword evidence="4 11" id="KW-0812">Transmembrane</keyword>
<evidence type="ECO:0000259" key="13">
    <source>
        <dbReference type="PROSITE" id="PS50104"/>
    </source>
</evidence>
<dbReference type="SMART" id="SM00365">
    <property type="entry name" value="LRR_SD22"/>
    <property type="match status" value="6"/>
</dbReference>
<keyword evidence="15" id="KW-1185">Reference proteome</keyword>
<dbReference type="Pfam" id="PF13306">
    <property type="entry name" value="LRR_5"/>
    <property type="match status" value="1"/>
</dbReference>
<evidence type="ECO:0000256" key="11">
    <source>
        <dbReference type="SAM" id="Phobius"/>
    </source>
</evidence>
<keyword evidence="10" id="KW-0325">Glycoprotein</keyword>
<protein>
    <recommendedName>
        <fullName evidence="13">TIR domain-containing protein</fullName>
    </recommendedName>
</protein>
<proteinExistence type="inferred from homology"/>
<dbReference type="Pfam" id="PF13855">
    <property type="entry name" value="LRR_8"/>
    <property type="match status" value="1"/>
</dbReference>
<dbReference type="InterPro" id="IPR003591">
    <property type="entry name" value="Leu-rich_rpt_typical-subtyp"/>
</dbReference>
<dbReference type="Proteomes" id="UP001519460">
    <property type="component" value="Unassembled WGS sequence"/>
</dbReference>
<sequence>MLSSMALVLLALPLLWTIPATSHSNTCTFETHDDGTHAHCAHKELASLPTTWPSDIVWLDLSYNQLINDALTGLANPQLGQLRHLNLNHNQLQTIANKSFAKLHQLQWLSLASNKLRNLQVDAMDGLEQLIVLDLSNNHLQLDHDTYPHGVFDSLTSLQELYLSQNDDRSDGKYPDVFGSLIHLKTLSIDTFSEEEFGPSFQSQKSLKRLILDDNAKIKKLSNTTFRVFRYSLLEELRIGSPTLSHIEPCAFCDLPNLKILRISSATAPLSSRLLALYGLQFHNMTEIYLSGNSHTSVANLDGSSMRYLKNICLLRLKLPSNKIERVKSSTLRDHESPFFQCLQELDLSGNRIEGDKVVLFAALSIFRNLLSIRSDGQNKYSMDEAGCVLTPGAQCKSVVTPTDVPLTIQIHLAPSLQNINLAAGIHEIGAMPDVIKVVPEDTVKTLIMSYTKLSNCLTSEFRLTALEVLDLSGNNCYNLSTTIFDNLPVLRELRLSNLNLNPEFFRTHARRLFQNLLLLLTLDLSLNNLVHVDLHMLRSQRHLKELNMAGNRLQSLPLDLTLHEELEMIDLTNNMLTTLEQHERQVLDKLAGKHNLTLHLGGNPLLCACSNLDFVRWLWSTEVQLDGDGRDSRTFTCVTESGEVSDTHSVMVQYDTHWRRCVGQQVLGVTTAAFLLLLLALVIVYVVSRSWTHLRYVWKVMQQLRLPQRENFRRDAYVGYADADWEFACVTLPACLQERHGVRLLLRDFEEVPGSIRAENIVQHIDDSWKVVLLVTRAFATDEWLCGFTVQQAQRSIMDTMPDRVLVVFMEDPARLPPMASLERLLRMVPEKNVVHMRRDTPQDYPVWDRLARDILDRKRRDEY</sequence>
<dbReference type="Gene3D" id="3.80.10.10">
    <property type="entry name" value="Ribonuclease Inhibitor"/>
    <property type="match status" value="5"/>
</dbReference>
<evidence type="ECO:0000256" key="9">
    <source>
        <dbReference type="ARBA" id="ARBA00023170"/>
    </source>
</evidence>
<evidence type="ECO:0000256" key="12">
    <source>
        <dbReference type="SAM" id="SignalP"/>
    </source>
</evidence>
<evidence type="ECO:0000256" key="3">
    <source>
        <dbReference type="ARBA" id="ARBA00022614"/>
    </source>
</evidence>
<dbReference type="InterPro" id="IPR026906">
    <property type="entry name" value="LRR_5"/>
</dbReference>
<evidence type="ECO:0000256" key="6">
    <source>
        <dbReference type="ARBA" id="ARBA00022737"/>
    </source>
</evidence>
<organism evidence="14 15">
    <name type="scientific">Batillaria attramentaria</name>
    <dbReference type="NCBI Taxonomy" id="370345"/>
    <lineage>
        <taxon>Eukaryota</taxon>
        <taxon>Metazoa</taxon>
        <taxon>Spiralia</taxon>
        <taxon>Lophotrochozoa</taxon>
        <taxon>Mollusca</taxon>
        <taxon>Gastropoda</taxon>
        <taxon>Caenogastropoda</taxon>
        <taxon>Sorbeoconcha</taxon>
        <taxon>Cerithioidea</taxon>
        <taxon>Batillariidae</taxon>
        <taxon>Batillaria</taxon>
    </lineage>
</organism>
<dbReference type="AlphaFoldDB" id="A0ABD0LQD1"/>
<feature type="signal peptide" evidence="12">
    <location>
        <begin position="1"/>
        <end position="22"/>
    </location>
</feature>
<reference evidence="14 15" key="1">
    <citation type="journal article" date="2023" name="Sci. Data">
        <title>Genome assembly of the Korean intertidal mud-creeper Batillaria attramentaria.</title>
        <authorList>
            <person name="Patra A.K."/>
            <person name="Ho P.T."/>
            <person name="Jun S."/>
            <person name="Lee S.J."/>
            <person name="Kim Y."/>
            <person name="Won Y.J."/>
        </authorList>
    </citation>
    <scope>NUCLEOTIDE SEQUENCE [LARGE SCALE GENOMIC DNA]</scope>
    <source>
        <strain evidence="14">Wonlab-2016</strain>
    </source>
</reference>
<dbReference type="GO" id="GO:0016020">
    <property type="term" value="C:membrane"/>
    <property type="evidence" value="ECO:0007669"/>
    <property type="project" value="UniProtKB-SubCell"/>
</dbReference>
<evidence type="ECO:0000256" key="5">
    <source>
        <dbReference type="ARBA" id="ARBA00022729"/>
    </source>
</evidence>
<dbReference type="SUPFAM" id="SSF52200">
    <property type="entry name" value="Toll/Interleukin receptor TIR domain"/>
    <property type="match status" value="1"/>
</dbReference>
<evidence type="ECO:0000313" key="14">
    <source>
        <dbReference type="EMBL" id="KAK7501700.1"/>
    </source>
</evidence>
<keyword evidence="5 12" id="KW-0732">Signal</keyword>
<dbReference type="EMBL" id="JACVVK020000030">
    <property type="protein sequence ID" value="KAK7501700.1"/>
    <property type="molecule type" value="Genomic_DNA"/>
</dbReference>
<feature type="transmembrane region" description="Helical" evidence="11">
    <location>
        <begin position="667"/>
        <end position="688"/>
    </location>
</feature>
<dbReference type="InterPro" id="IPR000157">
    <property type="entry name" value="TIR_dom"/>
</dbReference>
<evidence type="ECO:0000256" key="1">
    <source>
        <dbReference type="ARBA" id="ARBA00004479"/>
    </source>
</evidence>
<keyword evidence="9" id="KW-0675">Receptor</keyword>
<dbReference type="PIRSF" id="PIRSF037595">
    <property type="entry name" value="Toll-like_receptor"/>
    <property type="match status" value="1"/>
</dbReference>